<feature type="region of interest" description="Disordered" evidence="5">
    <location>
        <begin position="91"/>
        <end position="137"/>
    </location>
</feature>
<dbReference type="PANTHER" id="PTHR33607">
    <property type="entry name" value="ENDONUCLEASE-1"/>
    <property type="match status" value="1"/>
</dbReference>
<sequence length="682" mass="73845">MKKTVLLAFLLVTFIVSAQQPYYSDVDLTKSGFDLKDELAIKTIAAHTNLLSYTPGIWEASKITDKDPSNANNILLIYGYNDNDGNYVTDRSRSQNLNGGNSGTDWNREHTYAKSLGNPNLGTSGPGSDAHHLRPSDVSFNSQRGSLKFADGSGNAGPVSGGWYPGDEWKGDVARMMMYMYIRYGDQCKPTTVGVGNLVGPDDEMIDLFLEWNVEDPVSDFERQRNTYHDSNETYAQGNRNPFIDNAYLATRIWGGENAIDSWGLYLTPDEEAPTVPTNLALNNITTSSIDATWTASTDNEAVTKYEVFANGTLNGETKNTTYTLTNLTPNTAYSITVLAKDIANNKSAESAKVEATTLADTTPPTVPTSIIISSEISTGFKIDWAASTDNSSVASYSIYINGILNGTTQTTTYQATGLTASTTYNVTISAKDIANNESEQSIAVQGITTEENTSTSCGSETFDLIPANSSSYSTRIWTGDNGLEWTATSARTDQTLNERAITLDVRDSKTGSLTSSTFANGIGSLTASTKRAFTGGSGTLDVLVNGNKVGTLPYGDEIETTTISDIKISGNVIVVINDSSAGGERVIIDDLTWTCYSTLSTEEDLFNSFKMYPNPVPGNKIYFNTIDDVNVNIYNALGKLVKSTEISSSKNSIDISNFSKGVYLIKVYSENQSITKKLIKN</sequence>
<dbReference type="Pfam" id="PF04231">
    <property type="entry name" value="Endonuclease_1"/>
    <property type="match status" value="1"/>
</dbReference>
<keyword evidence="9" id="KW-1185">Reference proteome</keyword>
<name>A0A2P6CBR4_9FLAO</name>
<dbReference type="Pfam" id="PF00041">
    <property type="entry name" value="fn3"/>
    <property type="match status" value="2"/>
</dbReference>
<dbReference type="EMBL" id="MSCK01000001">
    <property type="protein sequence ID" value="PQJ72354.1"/>
    <property type="molecule type" value="Genomic_DNA"/>
</dbReference>
<dbReference type="InterPro" id="IPR026444">
    <property type="entry name" value="Secre_tail"/>
</dbReference>
<reference evidence="8 9" key="1">
    <citation type="submission" date="2016-12" db="EMBL/GenBank/DDBJ databases">
        <title>Trade-off between light-utilization and light-protection in marine flavobacteria.</title>
        <authorList>
            <person name="Kumagai Y."/>
            <person name="Yoshizawa S."/>
            <person name="Kogure K."/>
            <person name="Iwasaki W."/>
        </authorList>
    </citation>
    <scope>NUCLEOTIDE SEQUENCE [LARGE SCALE GENOMIC DNA]</scope>
    <source>
        <strain evidence="8 9">KCTC 12100</strain>
    </source>
</reference>
<dbReference type="NCBIfam" id="TIGR04183">
    <property type="entry name" value="Por_Secre_tail"/>
    <property type="match status" value="1"/>
</dbReference>
<comment type="caution">
    <text evidence="8">The sequence shown here is derived from an EMBL/GenBank/DDBJ whole genome shotgun (WGS) entry which is preliminary data.</text>
</comment>
<feature type="chain" id="PRO_5015160824" description="Fibronectin type-III domain-containing protein" evidence="6">
    <location>
        <begin position="19"/>
        <end position="682"/>
    </location>
</feature>
<keyword evidence="4" id="KW-0378">Hydrolase</keyword>
<feature type="signal peptide" evidence="6">
    <location>
        <begin position="1"/>
        <end position="18"/>
    </location>
</feature>
<feature type="domain" description="Fibronectin type-III" evidence="7">
    <location>
        <begin position="276"/>
        <end position="361"/>
    </location>
</feature>
<dbReference type="PANTHER" id="PTHR33607:SF2">
    <property type="entry name" value="ENDONUCLEASE-1"/>
    <property type="match status" value="1"/>
</dbReference>
<dbReference type="PROSITE" id="PS50853">
    <property type="entry name" value="FN3"/>
    <property type="match status" value="2"/>
</dbReference>
<dbReference type="GO" id="GO:0016787">
    <property type="term" value="F:hydrolase activity"/>
    <property type="evidence" value="ECO:0007669"/>
    <property type="project" value="UniProtKB-KW"/>
</dbReference>
<dbReference type="SUPFAM" id="SSF54060">
    <property type="entry name" value="His-Me finger endonucleases"/>
    <property type="match status" value="1"/>
</dbReference>
<gene>
    <name evidence="8" type="ORF">BTO14_03405</name>
</gene>
<feature type="domain" description="Fibronectin type-III" evidence="7">
    <location>
        <begin position="364"/>
        <end position="453"/>
    </location>
</feature>
<keyword evidence="2" id="KW-0540">Nuclease</keyword>
<dbReference type="RefSeq" id="WP_105048017.1">
    <property type="nucleotide sequence ID" value="NZ_CP150661.1"/>
</dbReference>
<accession>A0A2P6CBR4</accession>
<dbReference type="SUPFAM" id="SSF49265">
    <property type="entry name" value="Fibronectin type III"/>
    <property type="match status" value="1"/>
</dbReference>
<dbReference type="AlphaFoldDB" id="A0A2P6CBR4"/>
<dbReference type="InterPro" id="IPR044925">
    <property type="entry name" value="His-Me_finger_sf"/>
</dbReference>
<dbReference type="CDD" id="cd00063">
    <property type="entry name" value="FN3"/>
    <property type="match status" value="1"/>
</dbReference>
<evidence type="ECO:0000259" key="7">
    <source>
        <dbReference type="PROSITE" id="PS50853"/>
    </source>
</evidence>
<evidence type="ECO:0000313" key="9">
    <source>
        <dbReference type="Proteomes" id="UP000247345"/>
    </source>
</evidence>
<keyword evidence="3 6" id="KW-0732">Signal</keyword>
<comment type="similarity">
    <text evidence="1">Belongs to the EndA/NucM nuclease family.</text>
</comment>
<dbReference type="InterPro" id="IPR013783">
    <property type="entry name" value="Ig-like_fold"/>
</dbReference>
<dbReference type="Proteomes" id="UP000247345">
    <property type="component" value="Unassembled WGS sequence"/>
</dbReference>
<evidence type="ECO:0000256" key="4">
    <source>
        <dbReference type="ARBA" id="ARBA00022801"/>
    </source>
</evidence>
<dbReference type="InterPro" id="IPR007346">
    <property type="entry name" value="Endonuclease-I"/>
</dbReference>
<dbReference type="OrthoDB" id="5485925at2"/>
<organism evidence="8 9">
    <name type="scientific">Polaribacter butkevichii</name>
    <dbReference type="NCBI Taxonomy" id="218490"/>
    <lineage>
        <taxon>Bacteria</taxon>
        <taxon>Pseudomonadati</taxon>
        <taxon>Bacteroidota</taxon>
        <taxon>Flavobacteriia</taxon>
        <taxon>Flavobacteriales</taxon>
        <taxon>Flavobacteriaceae</taxon>
    </lineage>
</organism>
<dbReference type="Gene3D" id="2.60.40.10">
    <property type="entry name" value="Immunoglobulins"/>
    <property type="match status" value="2"/>
</dbReference>
<evidence type="ECO:0000256" key="1">
    <source>
        <dbReference type="ARBA" id="ARBA00006429"/>
    </source>
</evidence>
<evidence type="ECO:0000256" key="5">
    <source>
        <dbReference type="SAM" id="MobiDB-lite"/>
    </source>
</evidence>
<evidence type="ECO:0000256" key="2">
    <source>
        <dbReference type="ARBA" id="ARBA00022722"/>
    </source>
</evidence>
<dbReference type="InterPro" id="IPR003961">
    <property type="entry name" value="FN3_dom"/>
</dbReference>
<dbReference type="SMART" id="SM00060">
    <property type="entry name" value="FN3"/>
    <property type="match status" value="2"/>
</dbReference>
<evidence type="ECO:0000256" key="6">
    <source>
        <dbReference type="SAM" id="SignalP"/>
    </source>
</evidence>
<feature type="compositionally biased region" description="Polar residues" evidence="5">
    <location>
        <begin position="94"/>
        <end position="105"/>
    </location>
</feature>
<proteinExistence type="inferred from homology"/>
<dbReference type="GO" id="GO:0004518">
    <property type="term" value="F:nuclease activity"/>
    <property type="evidence" value="ECO:0007669"/>
    <property type="project" value="UniProtKB-KW"/>
</dbReference>
<dbReference type="Pfam" id="PF18962">
    <property type="entry name" value="Por_Secre_tail"/>
    <property type="match status" value="1"/>
</dbReference>
<evidence type="ECO:0000313" key="8">
    <source>
        <dbReference type="EMBL" id="PQJ72354.1"/>
    </source>
</evidence>
<dbReference type="InterPro" id="IPR036116">
    <property type="entry name" value="FN3_sf"/>
</dbReference>
<protein>
    <recommendedName>
        <fullName evidence="7">Fibronectin type-III domain-containing protein</fullName>
    </recommendedName>
</protein>
<evidence type="ECO:0000256" key="3">
    <source>
        <dbReference type="ARBA" id="ARBA00022729"/>
    </source>
</evidence>